<organism evidence="3 4">
    <name type="scientific">Psilocybe cf. subviscida</name>
    <dbReference type="NCBI Taxonomy" id="2480587"/>
    <lineage>
        <taxon>Eukaryota</taxon>
        <taxon>Fungi</taxon>
        <taxon>Dikarya</taxon>
        <taxon>Basidiomycota</taxon>
        <taxon>Agaricomycotina</taxon>
        <taxon>Agaricomycetes</taxon>
        <taxon>Agaricomycetidae</taxon>
        <taxon>Agaricales</taxon>
        <taxon>Agaricineae</taxon>
        <taxon>Strophariaceae</taxon>
        <taxon>Psilocybe</taxon>
    </lineage>
</organism>
<evidence type="ECO:0000259" key="2">
    <source>
        <dbReference type="Pfam" id="PF20152"/>
    </source>
</evidence>
<dbReference type="Proteomes" id="UP000567179">
    <property type="component" value="Unassembled WGS sequence"/>
</dbReference>
<dbReference type="EMBL" id="JAACJJ010000028">
    <property type="protein sequence ID" value="KAF5320683.1"/>
    <property type="molecule type" value="Genomic_DNA"/>
</dbReference>
<gene>
    <name evidence="3" type="ORF">D9619_000020</name>
</gene>
<evidence type="ECO:0000313" key="3">
    <source>
        <dbReference type="EMBL" id="KAF5320683.1"/>
    </source>
</evidence>
<feature type="domain" description="DUF6534" evidence="2">
    <location>
        <begin position="21"/>
        <end position="85"/>
    </location>
</feature>
<name>A0A8H5F289_9AGAR</name>
<proteinExistence type="predicted"/>
<dbReference type="InterPro" id="IPR045339">
    <property type="entry name" value="DUF6534"/>
</dbReference>
<reference evidence="3 4" key="1">
    <citation type="journal article" date="2020" name="ISME J.">
        <title>Uncovering the hidden diversity of litter-decomposition mechanisms in mushroom-forming fungi.</title>
        <authorList>
            <person name="Floudas D."/>
            <person name="Bentzer J."/>
            <person name="Ahren D."/>
            <person name="Johansson T."/>
            <person name="Persson P."/>
            <person name="Tunlid A."/>
        </authorList>
    </citation>
    <scope>NUCLEOTIDE SEQUENCE [LARGE SCALE GENOMIC DNA]</scope>
    <source>
        <strain evidence="3 4">CBS 101986</strain>
    </source>
</reference>
<keyword evidence="1" id="KW-0472">Membrane</keyword>
<dbReference type="Pfam" id="PF20152">
    <property type="entry name" value="DUF6534"/>
    <property type="match status" value="1"/>
</dbReference>
<sequence length="156" mass="17554">MTILVMRSGHTLLFEPPDIDSTRLNAVIDSLIRYAFETGFLTCAGTVISMLCWLTMPNNLVFLGLHFVIGKLYANSLLVTLNMREVLRRTRPSGSDGMEYNPQVHILDSRRRRPGPVDTLGFNFDLITKSPINTRAPSKAAQNMEVNVETSVEFHE</sequence>
<dbReference type="OrthoDB" id="3206554at2759"/>
<comment type="caution">
    <text evidence="3">The sequence shown here is derived from an EMBL/GenBank/DDBJ whole genome shotgun (WGS) entry which is preliminary data.</text>
</comment>
<feature type="transmembrane region" description="Helical" evidence="1">
    <location>
        <begin position="62"/>
        <end position="81"/>
    </location>
</feature>
<feature type="transmembrane region" description="Helical" evidence="1">
    <location>
        <begin position="34"/>
        <end position="56"/>
    </location>
</feature>
<evidence type="ECO:0000313" key="4">
    <source>
        <dbReference type="Proteomes" id="UP000567179"/>
    </source>
</evidence>
<keyword evidence="1" id="KW-0812">Transmembrane</keyword>
<evidence type="ECO:0000256" key="1">
    <source>
        <dbReference type="SAM" id="Phobius"/>
    </source>
</evidence>
<keyword evidence="4" id="KW-1185">Reference proteome</keyword>
<protein>
    <recommendedName>
        <fullName evidence="2">DUF6534 domain-containing protein</fullName>
    </recommendedName>
</protein>
<keyword evidence="1" id="KW-1133">Transmembrane helix</keyword>
<dbReference type="AlphaFoldDB" id="A0A8H5F289"/>
<accession>A0A8H5F289</accession>